<reference evidence="1" key="2">
    <citation type="journal article" date="2023" name="Microbiol Resour">
        <title>Decontamination and Annotation of the Draft Genome Sequence of the Oomycete Lagenidium giganteum ARSEF 373.</title>
        <authorList>
            <person name="Morgan W.R."/>
            <person name="Tartar A."/>
        </authorList>
    </citation>
    <scope>NUCLEOTIDE SEQUENCE</scope>
    <source>
        <strain evidence="1">ARSEF 373</strain>
    </source>
</reference>
<gene>
    <name evidence="1" type="ORF">N0F65_009580</name>
</gene>
<evidence type="ECO:0000313" key="2">
    <source>
        <dbReference type="Proteomes" id="UP001146120"/>
    </source>
</evidence>
<dbReference type="AlphaFoldDB" id="A0AAV2YJ36"/>
<evidence type="ECO:0000313" key="1">
    <source>
        <dbReference type="EMBL" id="DAZ93858.1"/>
    </source>
</evidence>
<accession>A0AAV2YJ36</accession>
<organism evidence="1 2">
    <name type="scientific">Lagenidium giganteum</name>
    <dbReference type="NCBI Taxonomy" id="4803"/>
    <lineage>
        <taxon>Eukaryota</taxon>
        <taxon>Sar</taxon>
        <taxon>Stramenopiles</taxon>
        <taxon>Oomycota</taxon>
        <taxon>Peronosporomycetes</taxon>
        <taxon>Pythiales</taxon>
        <taxon>Pythiaceae</taxon>
    </lineage>
</organism>
<sequence length="195" mass="22484">MNTSLNYISSIRYQLETSTSTRLFKDDDGWYRHLRKSGNGKSATDDLNDLRVITRHIFTTNTKKAMKERILISQQWLVIGRSSDIGRIRYDDLQWMGNVHWCCDKAIAPARCFRYALKPRSNIKPVKELPSRVSSRFHTQHTRNKLRHLDYHLRRHVTDGGKVLPAETKDAQRQQACTSVAKCLQLLCPCGIVGA</sequence>
<proteinExistence type="predicted"/>
<reference evidence="1" key="1">
    <citation type="submission" date="2022-11" db="EMBL/GenBank/DDBJ databases">
        <authorList>
            <person name="Morgan W.R."/>
            <person name="Tartar A."/>
        </authorList>
    </citation>
    <scope>NUCLEOTIDE SEQUENCE</scope>
    <source>
        <strain evidence="1">ARSEF 373</strain>
    </source>
</reference>
<protein>
    <submittedName>
        <fullName evidence="1">Uncharacterized protein</fullName>
    </submittedName>
</protein>
<dbReference type="Proteomes" id="UP001146120">
    <property type="component" value="Unassembled WGS sequence"/>
</dbReference>
<name>A0AAV2YJ36_9STRA</name>
<comment type="caution">
    <text evidence="1">The sequence shown here is derived from an EMBL/GenBank/DDBJ whole genome shotgun (WGS) entry which is preliminary data.</text>
</comment>
<dbReference type="EMBL" id="DAKRPA010000286">
    <property type="protein sequence ID" value="DAZ93858.1"/>
    <property type="molecule type" value="Genomic_DNA"/>
</dbReference>
<keyword evidence="2" id="KW-1185">Reference proteome</keyword>